<reference evidence="2" key="1">
    <citation type="submission" date="2014-11" db="EMBL/GenBank/DDBJ databases">
        <authorList>
            <person name="Amaro Gonzalez C."/>
        </authorList>
    </citation>
    <scope>NUCLEOTIDE SEQUENCE</scope>
</reference>
<accession>A0A0E9PWD3</accession>
<organism evidence="2">
    <name type="scientific">Anguilla anguilla</name>
    <name type="common">European freshwater eel</name>
    <name type="synonym">Muraena anguilla</name>
    <dbReference type="NCBI Taxonomy" id="7936"/>
    <lineage>
        <taxon>Eukaryota</taxon>
        <taxon>Metazoa</taxon>
        <taxon>Chordata</taxon>
        <taxon>Craniata</taxon>
        <taxon>Vertebrata</taxon>
        <taxon>Euteleostomi</taxon>
        <taxon>Actinopterygii</taxon>
        <taxon>Neopterygii</taxon>
        <taxon>Teleostei</taxon>
        <taxon>Anguilliformes</taxon>
        <taxon>Anguillidae</taxon>
        <taxon>Anguilla</taxon>
    </lineage>
</organism>
<evidence type="ECO:0000313" key="2">
    <source>
        <dbReference type="EMBL" id="JAH08789.1"/>
    </source>
</evidence>
<sequence>MQTTTASTHKLPGARMCKSGASDE</sequence>
<name>A0A0E9PWD3_ANGAN</name>
<dbReference type="EMBL" id="GBXM01099788">
    <property type="protein sequence ID" value="JAH08789.1"/>
    <property type="molecule type" value="Transcribed_RNA"/>
</dbReference>
<proteinExistence type="predicted"/>
<dbReference type="AlphaFoldDB" id="A0A0E9PWD3"/>
<reference evidence="2" key="2">
    <citation type="journal article" date="2015" name="Fish Shellfish Immunol.">
        <title>Early steps in the European eel (Anguilla anguilla)-Vibrio vulnificus interaction in the gills: Role of the RtxA13 toxin.</title>
        <authorList>
            <person name="Callol A."/>
            <person name="Pajuelo D."/>
            <person name="Ebbesson L."/>
            <person name="Teles M."/>
            <person name="MacKenzie S."/>
            <person name="Amaro C."/>
        </authorList>
    </citation>
    <scope>NUCLEOTIDE SEQUENCE</scope>
</reference>
<protein>
    <submittedName>
        <fullName evidence="2">Uncharacterized protein</fullName>
    </submittedName>
</protein>
<evidence type="ECO:0000256" key="1">
    <source>
        <dbReference type="SAM" id="MobiDB-lite"/>
    </source>
</evidence>
<feature type="region of interest" description="Disordered" evidence="1">
    <location>
        <begin position="1"/>
        <end position="24"/>
    </location>
</feature>